<dbReference type="OrthoDB" id="9802328at2"/>
<dbReference type="EMBL" id="CAKD01000002">
    <property type="protein sequence ID" value="CCI84441.1"/>
    <property type="molecule type" value="Genomic_DNA"/>
</dbReference>
<dbReference type="InterPro" id="IPR015421">
    <property type="entry name" value="PyrdxlP-dep_Trfase_major"/>
</dbReference>
<dbReference type="CDD" id="cd00609">
    <property type="entry name" value="AAT_like"/>
    <property type="match status" value="1"/>
</dbReference>
<comment type="cofactor">
    <cofactor evidence="1 6">
        <name>pyridoxal 5'-phosphate</name>
        <dbReference type="ChEBI" id="CHEBI:597326"/>
    </cofactor>
</comment>
<evidence type="ECO:0000313" key="9">
    <source>
        <dbReference type="Proteomes" id="UP000009311"/>
    </source>
</evidence>
<dbReference type="GO" id="GO:0008483">
    <property type="term" value="F:transaminase activity"/>
    <property type="evidence" value="ECO:0007669"/>
    <property type="project" value="UniProtKB-KW"/>
</dbReference>
<dbReference type="RefSeq" id="WP_009558990.1">
    <property type="nucleotide sequence ID" value="NZ_AYZN01000022.1"/>
</dbReference>
<feature type="domain" description="Aminotransferase class I/classII large" evidence="7">
    <location>
        <begin position="32"/>
        <end position="381"/>
    </location>
</feature>
<keyword evidence="9" id="KW-1185">Reference proteome</keyword>
<organism evidence="8 9">
    <name type="scientific">Lactobacillus pasteurii DSM 23907 = CRBIP 24.76</name>
    <dbReference type="NCBI Taxonomy" id="1423790"/>
    <lineage>
        <taxon>Bacteria</taxon>
        <taxon>Bacillati</taxon>
        <taxon>Bacillota</taxon>
        <taxon>Bacilli</taxon>
        <taxon>Lactobacillales</taxon>
        <taxon>Lactobacillaceae</taxon>
        <taxon>Lactobacillus</taxon>
    </lineage>
</organism>
<comment type="caution">
    <text evidence="8">The sequence shown here is derived from an EMBL/GenBank/DDBJ whole genome shotgun (WGS) entry which is preliminary data.</text>
</comment>
<dbReference type="PATRIC" id="fig|1423790.3.peg.1093"/>
<dbReference type="PANTHER" id="PTHR46383">
    <property type="entry name" value="ASPARTATE AMINOTRANSFERASE"/>
    <property type="match status" value="1"/>
</dbReference>
<dbReference type="InterPro" id="IPR015424">
    <property type="entry name" value="PyrdxlP-dep_Trfase"/>
</dbReference>
<dbReference type="InterPro" id="IPR050596">
    <property type="entry name" value="AspAT/PAT-like"/>
</dbReference>
<dbReference type="InterPro" id="IPR004838">
    <property type="entry name" value="NHTrfase_class1_PyrdxlP-BS"/>
</dbReference>
<name>I7LA77_9LACO</name>
<dbReference type="PANTHER" id="PTHR46383:SF1">
    <property type="entry name" value="ASPARTATE AMINOTRANSFERASE"/>
    <property type="match status" value="1"/>
</dbReference>
<dbReference type="STRING" id="1423790.BN53_09550"/>
<dbReference type="GO" id="GO:0006520">
    <property type="term" value="P:amino acid metabolic process"/>
    <property type="evidence" value="ECO:0007669"/>
    <property type="project" value="InterPro"/>
</dbReference>
<evidence type="ECO:0000259" key="7">
    <source>
        <dbReference type="Pfam" id="PF00155"/>
    </source>
</evidence>
<dbReference type="Gene3D" id="3.90.1150.10">
    <property type="entry name" value="Aspartate Aminotransferase, domain 1"/>
    <property type="match status" value="1"/>
</dbReference>
<evidence type="ECO:0000256" key="5">
    <source>
        <dbReference type="ARBA" id="ARBA00022898"/>
    </source>
</evidence>
<dbReference type="EC" id="2.6.1.-" evidence="6"/>
<dbReference type="AlphaFoldDB" id="I7LA77"/>
<evidence type="ECO:0000256" key="3">
    <source>
        <dbReference type="ARBA" id="ARBA00022576"/>
    </source>
</evidence>
<sequence length="389" mass="42583">MVDLTKYMKKGLVEQAPGKILAFGAYANQIADIVKFNIGEPDFATPTHIKEATKRSIDADRSHYAPSNGTPGLKQAAADFLAKKYDQHYSADEILVTNGVTESIYDLMTAVLNPGDVVLVPTPAFSLYMGDAAFLGAQVVEIETSDSDFKLTPEKLQAEINKYGDKVRILVLNYPSNPTGVVYSQAELDALADVVRGKPIFVLADEIYSELVYEGKHASIEKTLHDQVILMNGVSKAWAMTGYRIGILAAPKAVLTQIAKVHQAIATTEPTPMQDAAQEAFKNGLDDVLPMKQEFQKRRDVLLAGLREASFECIDPQGAFYIFAKIPATLEQDDEKLAYQLADEAGVAVTAGSYFGKGGEGYIRLSYAISLSEIRRGLERIKKFVSQKQ</sequence>
<evidence type="ECO:0000256" key="2">
    <source>
        <dbReference type="ARBA" id="ARBA00007441"/>
    </source>
</evidence>
<dbReference type="InterPro" id="IPR004839">
    <property type="entry name" value="Aminotransferase_I/II_large"/>
</dbReference>
<evidence type="ECO:0000313" key="8">
    <source>
        <dbReference type="EMBL" id="CCI84441.1"/>
    </source>
</evidence>
<comment type="similarity">
    <text evidence="2 6">Belongs to the class-I pyridoxal-phosphate-dependent aminotransferase family.</text>
</comment>
<dbReference type="Gene3D" id="3.40.640.10">
    <property type="entry name" value="Type I PLP-dependent aspartate aminotransferase-like (Major domain)"/>
    <property type="match status" value="1"/>
</dbReference>
<evidence type="ECO:0000256" key="6">
    <source>
        <dbReference type="RuleBase" id="RU000481"/>
    </source>
</evidence>
<accession>I7LA77</accession>
<keyword evidence="5" id="KW-0663">Pyridoxal phosphate</keyword>
<dbReference type="PROSITE" id="PS00105">
    <property type="entry name" value="AA_TRANSFER_CLASS_1"/>
    <property type="match status" value="1"/>
</dbReference>
<evidence type="ECO:0000256" key="4">
    <source>
        <dbReference type="ARBA" id="ARBA00022679"/>
    </source>
</evidence>
<keyword evidence="4 6" id="KW-0808">Transferase</keyword>
<evidence type="ECO:0000256" key="1">
    <source>
        <dbReference type="ARBA" id="ARBA00001933"/>
    </source>
</evidence>
<gene>
    <name evidence="8" type="ORF">BN53_09550</name>
</gene>
<proteinExistence type="inferred from homology"/>
<dbReference type="Proteomes" id="UP000009311">
    <property type="component" value="Unassembled WGS sequence"/>
</dbReference>
<dbReference type="Pfam" id="PF00155">
    <property type="entry name" value="Aminotran_1_2"/>
    <property type="match status" value="1"/>
</dbReference>
<reference evidence="8 9" key="1">
    <citation type="submission" date="2012-06" db="EMBL/GenBank/DDBJ databases">
        <title>Draft Genome Sequence of Lactobacillus pasteurii CRBIP 24.76T.</title>
        <authorList>
            <person name="Cousin S."/>
            <person name="Bouchier C."/>
            <person name="Loux V."/>
            <person name="Ma L."/>
            <person name="Creno S."/>
            <person name="Bizet C."/>
            <person name="Clermont D."/>
        </authorList>
    </citation>
    <scope>NUCLEOTIDE SEQUENCE [LARGE SCALE GENOMIC DNA]</scope>
    <source>
        <strain evidence="9">CRBIP 24.76T</strain>
    </source>
</reference>
<dbReference type="GO" id="GO:0030170">
    <property type="term" value="F:pyridoxal phosphate binding"/>
    <property type="evidence" value="ECO:0007669"/>
    <property type="project" value="InterPro"/>
</dbReference>
<protein>
    <recommendedName>
        <fullName evidence="6">Aminotransferase</fullName>
        <ecNumber evidence="6">2.6.1.-</ecNumber>
    </recommendedName>
</protein>
<dbReference type="InterPro" id="IPR015422">
    <property type="entry name" value="PyrdxlP-dep_Trfase_small"/>
</dbReference>
<dbReference type="SUPFAM" id="SSF53383">
    <property type="entry name" value="PLP-dependent transferases"/>
    <property type="match status" value="1"/>
</dbReference>
<dbReference type="eggNOG" id="COG0436">
    <property type="taxonomic scope" value="Bacteria"/>
</dbReference>
<keyword evidence="3 6" id="KW-0032">Aminotransferase</keyword>